<organism evidence="2 3">
    <name type="scientific">Scylla paramamosain</name>
    <name type="common">Mud crab</name>
    <dbReference type="NCBI Taxonomy" id="85552"/>
    <lineage>
        <taxon>Eukaryota</taxon>
        <taxon>Metazoa</taxon>
        <taxon>Ecdysozoa</taxon>
        <taxon>Arthropoda</taxon>
        <taxon>Crustacea</taxon>
        <taxon>Multicrustacea</taxon>
        <taxon>Malacostraca</taxon>
        <taxon>Eumalacostraca</taxon>
        <taxon>Eucarida</taxon>
        <taxon>Decapoda</taxon>
        <taxon>Pleocyemata</taxon>
        <taxon>Brachyura</taxon>
        <taxon>Eubrachyura</taxon>
        <taxon>Portunoidea</taxon>
        <taxon>Portunidae</taxon>
        <taxon>Portuninae</taxon>
        <taxon>Scylla</taxon>
    </lineage>
</organism>
<comment type="caution">
    <text evidence="2">The sequence shown here is derived from an EMBL/GenBank/DDBJ whole genome shotgun (WGS) entry which is preliminary data.</text>
</comment>
<sequence>MKLQTITRGRTCRNNLAKTLSTPDLPQDSPRCWRTTSLPHLFLASVAMCVHLELRNSFLFGTHAEAGRSQVALLTIRSLEWISCRRAITDERKERPIRETLGPTIVRDCNITINSHTSSARHKKSSRSSLDKQETEDKYGRDSRADWPEAFLEPAARFTLPCFEPLPRELENSFRFSELVNQKVESDHLEFLYYYFPGVRLA</sequence>
<name>A0AAW0U9X0_SCYPA</name>
<dbReference type="AlphaFoldDB" id="A0AAW0U9X0"/>
<protein>
    <submittedName>
        <fullName evidence="2">Uncharacterized protein</fullName>
    </submittedName>
</protein>
<evidence type="ECO:0000256" key="1">
    <source>
        <dbReference type="SAM" id="MobiDB-lite"/>
    </source>
</evidence>
<dbReference type="Proteomes" id="UP001487740">
    <property type="component" value="Unassembled WGS sequence"/>
</dbReference>
<evidence type="ECO:0000313" key="3">
    <source>
        <dbReference type="Proteomes" id="UP001487740"/>
    </source>
</evidence>
<dbReference type="EMBL" id="JARAKH010000015">
    <property type="protein sequence ID" value="KAK8396884.1"/>
    <property type="molecule type" value="Genomic_DNA"/>
</dbReference>
<evidence type="ECO:0000313" key="2">
    <source>
        <dbReference type="EMBL" id="KAK8396884.1"/>
    </source>
</evidence>
<proteinExistence type="predicted"/>
<keyword evidence="3" id="KW-1185">Reference proteome</keyword>
<feature type="compositionally biased region" description="Basic and acidic residues" evidence="1">
    <location>
        <begin position="129"/>
        <end position="142"/>
    </location>
</feature>
<feature type="region of interest" description="Disordered" evidence="1">
    <location>
        <begin position="116"/>
        <end position="142"/>
    </location>
</feature>
<accession>A0AAW0U9X0</accession>
<reference evidence="2 3" key="1">
    <citation type="submission" date="2023-03" db="EMBL/GenBank/DDBJ databases">
        <title>High-quality genome of Scylla paramamosain provides insights in environmental adaptation.</title>
        <authorList>
            <person name="Zhang L."/>
        </authorList>
    </citation>
    <scope>NUCLEOTIDE SEQUENCE [LARGE SCALE GENOMIC DNA]</scope>
    <source>
        <strain evidence="2">LZ_2023a</strain>
        <tissue evidence="2">Muscle</tissue>
    </source>
</reference>
<gene>
    <name evidence="2" type="ORF">O3P69_005099</name>
</gene>